<dbReference type="PANTHER" id="PTHR34700:SF4">
    <property type="entry name" value="PHAGE-LIKE ELEMENT PBSX PROTEIN XKDP"/>
    <property type="match status" value="1"/>
</dbReference>
<feature type="compositionally biased region" description="Low complexity" evidence="1">
    <location>
        <begin position="44"/>
        <end position="77"/>
    </location>
</feature>
<dbReference type="Pfam" id="PF01476">
    <property type="entry name" value="LysM"/>
    <property type="match status" value="1"/>
</dbReference>
<dbReference type="EMBL" id="JAKREW010000019">
    <property type="protein sequence ID" value="MCG7506987.1"/>
    <property type="molecule type" value="Genomic_DNA"/>
</dbReference>
<feature type="compositionally biased region" description="Basic and acidic residues" evidence="1">
    <location>
        <begin position="200"/>
        <end position="210"/>
    </location>
</feature>
<evidence type="ECO:0000256" key="1">
    <source>
        <dbReference type="SAM" id="MobiDB-lite"/>
    </source>
</evidence>
<feature type="region of interest" description="Disordered" evidence="1">
    <location>
        <begin position="198"/>
        <end position="245"/>
    </location>
</feature>
<dbReference type="Gene3D" id="3.10.350.10">
    <property type="entry name" value="LysM domain"/>
    <property type="match status" value="1"/>
</dbReference>
<keyword evidence="4" id="KW-1185">Reference proteome</keyword>
<dbReference type="SUPFAM" id="SSF54106">
    <property type="entry name" value="LysM domain"/>
    <property type="match status" value="1"/>
</dbReference>
<evidence type="ECO:0000259" key="2">
    <source>
        <dbReference type="PROSITE" id="PS51782"/>
    </source>
</evidence>
<evidence type="ECO:0000313" key="3">
    <source>
        <dbReference type="EMBL" id="MCG7506987.1"/>
    </source>
</evidence>
<feature type="compositionally biased region" description="Low complexity" evidence="1">
    <location>
        <begin position="335"/>
        <end position="355"/>
    </location>
</feature>
<feature type="region of interest" description="Disordered" evidence="1">
    <location>
        <begin position="423"/>
        <end position="443"/>
    </location>
</feature>
<dbReference type="CDD" id="cd00118">
    <property type="entry name" value="LysM"/>
    <property type="match status" value="1"/>
</dbReference>
<feature type="compositionally biased region" description="Low complexity" evidence="1">
    <location>
        <begin position="218"/>
        <end position="242"/>
    </location>
</feature>
<feature type="domain" description="LysM" evidence="2">
    <location>
        <begin position="371"/>
        <end position="420"/>
    </location>
</feature>
<gene>
    <name evidence="3" type="ORF">L4923_18325</name>
</gene>
<reference evidence="3 4" key="1">
    <citation type="submission" date="2022-02" db="EMBL/GenBank/DDBJ databases">
        <title>Draft genome sequence of Mezorhizobium retamae strain IRAMC:0171 isolated from Retama raetam nodules.</title>
        <authorList>
            <person name="Bengaied R."/>
            <person name="Sbissi I."/>
            <person name="Huber K."/>
            <person name="Ghodbane F."/>
            <person name="Nouioui I."/>
            <person name="Tarhouni M."/>
            <person name="Gtari M."/>
        </authorList>
    </citation>
    <scope>NUCLEOTIDE SEQUENCE [LARGE SCALE GENOMIC DNA]</scope>
    <source>
        <strain evidence="3 4">IRAMC:0171</strain>
    </source>
</reference>
<comment type="caution">
    <text evidence="3">The sequence shown here is derived from an EMBL/GenBank/DDBJ whole genome shotgun (WGS) entry which is preliminary data.</text>
</comment>
<organism evidence="3 4">
    <name type="scientific">Mesorhizobium retamae</name>
    <dbReference type="NCBI Taxonomy" id="2912854"/>
    <lineage>
        <taxon>Bacteria</taxon>
        <taxon>Pseudomonadati</taxon>
        <taxon>Pseudomonadota</taxon>
        <taxon>Alphaproteobacteria</taxon>
        <taxon>Hyphomicrobiales</taxon>
        <taxon>Phyllobacteriaceae</taxon>
        <taxon>Mesorhizobium</taxon>
    </lineage>
</organism>
<proteinExistence type="predicted"/>
<evidence type="ECO:0000313" key="4">
    <source>
        <dbReference type="Proteomes" id="UP001201701"/>
    </source>
</evidence>
<dbReference type="Gene3D" id="2.60.40.10">
    <property type="entry name" value="Immunoglobulins"/>
    <property type="match status" value="1"/>
</dbReference>
<dbReference type="PROSITE" id="PS51782">
    <property type="entry name" value="LYSM"/>
    <property type="match status" value="1"/>
</dbReference>
<protein>
    <submittedName>
        <fullName evidence="3">LysM peptidoglycan-binding domain-containing protein</fullName>
    </submittedName>
</protein>
<accession>A0ABS9QHR6</accession>
<dbReference type="InterPro" id="IPR052196">
    <property type="entry name" value="Bact_Kbp"/>
</dbReference>
<sequence>MTTTLVRALLFAGGGAAAVAGVAYVSGALDPYLKSNPPAQIAAVPPSAPAAQQPAVQQPAAEQPPAEQQAAVTPAPQKTAEPAPAVTGPIAPTFDVLRAESDGSVVVAGKAAPNAKVDVMQGATLFGSTTAGPDGDFAIVLDDPLKPGNYQLQLRSTSPSNTVVPSAQTAVVAIPEKPNGQVLALVEEPGKAATLLSVPKVEEKQGETGPKEAPPAPAGTQAAAPQATASAAQPAEPAAHPTPGAPKVAVGAVEIDGGKIFVAGTADPGSKVRAYANEILLGEAVATEKGQFLVEATRNLPVGDYTIRVDLLGADGSKVVARAAVPFQREPGEAVAAVAPSASDAPPAPQDTASAGTAPTAVAPKLEQVNHAVIIRRGDSLWRISRRVYGHGVRYSTIYLANQQQIRNPDRIWPGQVFKVPQKSKEGETADMKTLGDQATVAQ</sequence>
<dbReference type="Proteomes" id="UP001201701">
    <property type="component" value="Unassembled WGS sequence"/>
</dbReference>
<dbReference type="InterPro" id="IPR013783">
    <property type="entry name" value="Ig-like_fold"/>
</dbReference>
<dbReference type="InterPro" id="IPR018392">
    <property type="entry name" value="LysM"/>
</dbReference>
<dbReference type="InterPro" id="IPR036779">
    <property type="entry name" value="LysM_dom_sf"/>
</dbReference>
<dbReference type="PANTHER" id="PTHR34700">
    <property type="entry name" value="POTASSIUM BINDING PROTEIN KBP"/>
    <property type="match status" value="1"/>
</dbReference>
<feature type="region of interest" description="Disordered" evidence="1">
    <location>
        <begin position="44"/>
        <end position="87"/>
    </location>
</feature>
<name>A0ABS9QHR6_9HYPH</name>
<dbReference type="SMART" id="SM00257">
    <property type="entry name" value="LysM"/>
    <property type="match status" value="1"/>
</dbReference>
<feature type="region of interest" description="Disordered" evidence="1">
    <location>
        <begin position="335"/>
        <end position="362"/>
    </location>
</feature>
<dbReference type="RefSeq" id="WP_239367693.1">
    <property type="nucleotide sequence ID" value="NZ_JAKREW010000019.1"/>
</dbReference>